<dbReference type="Pfam" id="PF20150">
    <property type="entry name" value="2EXR"/>
    <property type="match status" value="1"/>
</dbReference>
<dbReference type="RefSeq" id="XP_001546562.1">
    <property type="nucleotide sequence ID" value="XM_001546512.2"/>
</dbReference>
<evidence type="ECO:0000259" key="1">
    <source>
        <dbReference type="Pfam" id="PF20150"/>
    </source>
</evidence>
<gene>
    <name evidence="2" type="ORF">BCIN_02g06200</name>
</gene>
<protein>
    <recommendedName>
        <fullName evidence="1">2EXR domain-containing protein</fullName>
    </recommendedName>
</protein>
<dbReference type="PANTHER" id="PTHR35910">
    <property type="entry name" value="2EXR DOMAIN-CONTAINING PROTEIN"/>
    <property type="match status" value="1"/>
</dbReference>
<name>A0A384JA86_BOTFB</name>
<dbReference type="VEuPathDB" id="FungiDB:Bcin02g06200"/>
<reference evidence="2 3" key="1">
    <citation type="journal article" date="2011" name="PLoS Genet.">
        <title>Genomic analysis of the necrotrophic fungal pathogens Sclerotinia sclerotiorum and Botrytis cinerea.</title>
        <authorList>
            <person name="Amselem J."/>
            <person name="Cuomo C.A."/>
            <person name="van Kan J.A."/>
            <person name="Viaud M."/>
            <person name="Benito E.P."/>
            <person name="Couloux A."/>
            <person name="Coutinho P.M."/>
            <person name="de Vries R.P."/>
            <person name="Dyer P.S."/>
            <person name="Fillinger S."/>
            <person name="Fournier E."/>
            <person name="Gout L."/>
            <person name="Hahn M."/>
            <person name="Kohn L."/>
            <person name="Lapalu N."/>
            <person name="Plummer K.M."/>
            <person name="Pradier J.M."/>
            <person name="Quevillon E."/>
            <person name="Sharon A."/>
            <person name="Simon A."/>
            <person name="ten Have A."/>
            <person name="Tudzynski B."/>
            <person name="Tudzynski P."/>
            <person name="Wincker P."/>
            <person name="Andrew M."/>
            <person name="Anthouard V."/>
            <person name="Beever R.E."/>
            <person name="Beffa R."/>
            <person name="Benoit I."/>
            <person name="Bouzid O."/>
            <person name="Brault B."/>
            <person name="Chen Z."/>
            <person name="Choquer M."/>
            <person name="Collemare J."/>
            <person name="Cotton P."/>
            <person name="Danchin E.G."/>
            <person name="Da Silva C."/>
            <person name="Gautier A."/>
            <person name="Giraud C."/>
            <person name="Giraud T."/>
            <person name="Gonzalez C."/>
            <person name="Grossetete S."/>
            <person name="Guldener U."/>
            <person name="Henrissat B."/>
            <person name="Howlett B.J."/>
            <person name="Kodira C."/>
            <person name="Kretschmer M."/>
            <person name="Lappartient A."/>
            <person name="Leroch M."/>
            <person name="Levis C."/>
            <person name="Mauceli E."/>
            <person name="Neuveglise C."/>
            <person name="Oeser B."/>
            <person name="Pearson M."/>
            <person name="Poulain J."/>
            <person name="Poussereau N."/>
            <person name="Quesneville H."/>
            <person name="Rascle C."/>
            <person name="Schumacher J."/>
            <person name="Segurens B."/>
            <person name="Sexton A."/>
            <person name="Silva E."/>
            <person name="Sirven C."/>
            <person name="Soanes D.M."/>
            <person name="Talbot N.J."/>
            <person name="Templeton M."/>
            <person name="Yandava C."/>
            <person name="Yarden O."/>
            <person name="Zeng Q."/>
            <person name="Rollins J.A."/>
            <person name="Lebrun M.H."/>
            <person name="Dickman M."/>
        </authorList>
    </citation>
    <scope>NUCLEOTIDE SEQUENCE [LARGE SCALE GENOMIC DNA]</scope>
    <source>
        <strain evidence="2 3">B05.10</strain>
    </source>
</reference>
<dbReference type="PANTHER" id="PTHR35910:SF1">
    <property type="entry name" value="2EXR DOMAIN-CONTAINING PROTEIN"/>
    <property type="match status" value="1"/>
</dbReference>
<keyword evidence="3" id="KW-1185">Reference proteome</keyword>
<dbReference type="AlphaFoldDB" id="A0A384JA86"/>
<accession>A0A384JA86</accession>
<feature type="domain" description="2EXR" evidence="1">
    <location>
        <begin position="11"/>
        <end position="94"/>
    </location>
</feature>
<sequence length="223" mass="25737">MPQNPSRFPQFWVFWDLPIELRLKIWTHLLAPPRIVQLATRANPANAPLVSLTKPPILFSINHETRTLALSTYSFLPIPHMRIPVSRTEDTVYISLSRVRSHRESQDDRHIATILSLLSYFPISSLGLTATFWGKMCELHNLISILAGMPHLRKVLKAIEYGRDFEGKLGFLDVPDWRQNWRGMADQVEANIRDQRENLSVVGRVMGDVKMRYVYLTKGDEMT</sequence>
<organism evidence="2 3">
    <name type="scientific">Botryotinia fuckeliana (strain B05.10)</name>
    <name type="common">Noble rot fungus</name>
    <name type="synonym">Botrytis cinerea</name>
    <dbReference type="NCBI Taxonomy" id="332648"/>
    <lineage>
        <taxon>Eukaryota</taxon>
        <taxon>Fungi</taxon>
        <taxon>Dikarya</taxon>
        <taxon>Ascomycota</taxon>
        <taxon>Pezizomycotina</taxon>
        <taxon>Leotiomycetes</taxon>
        <taxon>Helotiales</taxon>
        <taxon>Sclerotiniaceae</taxon>
        <taxon>Botrytis</taxon>
    </lineage>
</organism>
<proteinExistence type="predicted"/>
<evidence type="ECO:0000313" key="2">
    <source>
        <dbReference type="EMBL" id="ATZ47327.1"/>
    </source>
</evidence>
<dbReference type="KEGG" id="bfu:BCIN_02g06200"/>
<dbReference type="OrthoDB" id="3540486at2759"/>
<dbReference type="OMA" id="EANIRDQ"/>
<dbReference type="InterPro" id="IPR045518">
    <property type="entry name" value="2EXR"/>
</dbReference>
<reference evidence="2 3" key="3">
    <citation type="journal article" date="2017" name="Mol. Plant Pathol.">
        <title>A gapless genome sequence of the fungus Botrytis cinerea.</title>
        <authorList>
            <person name="Van Kan J.A."/>
            <person name="Stassen J.H."/>
            <person name="Mosbach A."/>
            <person name="Van Der Lee T.A."/>
            <person name="Faino L."/>
            <person name="Farmer A.D."/>
            <person name="Papasotiriou D.G."/>
            <person name="Zhou S."/>
            <person name="Seidl M.F."/>
            <person name="Cottam E."/>
            <person name="Edel D."/>
            <person name="Hahn M."/>
            <person name="Schwartz D.C."/>
            <person name="Dietrich R.A."/>
            <person name="Widdison S."/>
            <person name="Scalliet G."/>
        </authorList>
    </citation>
    <scope>NUCLEOTIDE SEQUENCE [LARGE SCALE GENOMIC DNA]</scope>
    <source>
        <strain evidence="2 3">B05.10</strain>
    </source>
</reference>
<dbReference type="GeneID" id="5427024"/>
<dbReference type="EMBL" id="CP009806">
    <property type="protein sequence ID" value="ATZ47327.1"/>
    <property type="molecule type" value="Genomic_DNA"/>
</dbReference>
<evidence type="ECO:0000313" key="3">
    <source>
        <dbReference type="Proteomes" id="UP000001798"/>
    </source>
</evidence>
<dbReference type="Proteomes" id="UP000001798">
    <property type="component" value="Chromosome 2"/>
</dbReference>
<reference evidence="2 3" key="2">
    <citation type="journal article" date="2012" name="Eukaryot. Cell">
        <title>Genome update of Botrytis cinerea strains B05.10 and T4.</title>
        <authorList>
            <person name="Staats M."/>
            <person name="van Kan J.A."/>
        </authorList>
    </citation>
    <scope>NUCLEOTIDE SEQUENCE [LARGE SCALE GENOMIC DNA]</scope>
    <source>
        <strain evidence="2 3">B05.10</strain>
    </source>
</reference>